<dbReference type="PANTHER" id="PTHR37304">
    <property type="entry name" value="MEMBRANE PROTEIN-RELATED"/>
    <property type="match status" value="1"/>
</dbReference>
<evidence type="ECO:0000313" key="2">
    <source>
        <dbReference type="EMBL" id="TWF74211.1"/>
    </source>
</evidence>
<sequence>MKVLNIVTAVLLIIGGLNWGLVAIAEFDLVATVFGLTFGETNVASRVVYALVGLSAIYQAVQLPAAQRRATSSTVRS</sequence>
<dbReference type="Pfam" id="PF04070">
    <property type="entry name" value="DUF378"/>
    <property type="match status" value="1"/>
</dbReference>
<accession>A0A561SH76</accession>
<comment type="caution">
    <text evidence="2">The sequence shown here is derived from an EMBL/GenBank/DDBJ whole genome shotgun (WGS) entry which is preliminary data.</text>
</comment>
<keyword evidence="3" id="KW-1185">Reference proteome</keyword>
<evidence type="ECO:0000256" key="1">
    <source>
        <dbReference type="SAM" id="Phobius"/>
    </source>
</evidence>
<keyword evidence="1" id="KW-0472">Membrane</keyword>
<feature type="transmembrane region" description="Helical" evidence="1">
    <location>
        <begin position="47"/>
        <end position="66"/>
    </location>
</feature>
<dbReference type="InterPro" id="IPR007211">
    <property type="entry name" value="DUF378"/>
</dbReference>
<dbReference type="Proteomes" id="UP000321261">
    <property type="component" value="Unassembled WGS sequence"/>
</dbReference>
<dbReference type="PANTHER" id="PTHR37304:SF1">
    <property type="entry name" value="MEMBRANE PROTEIN"/>
    <property type="match status" value="1"/>
</dbReference>
<name>A0A561SH76_9PSEU</name>
<evidence type="ECO:0000313" key="3">
    <source>
        <dbReference type="Proteomes" id="UP000321261"/>
    </source>
</evidence>
<keyword evidence="1" id="KW-0812">Transmembrane</keyword>
<keyword evidence="1" id="KW-1133">Transmembrane helix</keyword>
<dbReference type="AlphaFoldDB" id="A0A561SH76"/>
<dbReference type="EMBL" id="VIWU01000001">
    <property type="protein sequence ID" value="TWF74211.1"/>
    <property type="molecule type" value="Genomic_DNA"/>
</dbReference>
<organism evidence="2 3">
    <name type="scientific">Pseudonocardia hierapolitana</name>
    <dbReference type="NCBI Taxonomy" id="1128676"/>
    <lineage>
        <taxon>Bacteria</taxon>
        <taxon>Bacillati</taxon>
        <taxon>Actinomycetota</taxon>
        <taxon>Actinomycetes</taxon>
        <taxon>Pseudonocardiales</taxon>
        <taxon>Pseudonocardiaceae</taxon>
        <taxon>Pseudonocardia</taxon>
    </lineage>
</organism>
<evidence type="ECO:0008006" key="4">
    <source>
        <dbReference type="Google" id="ProtNLM"/>
    </source>
</evidence>
<proteinExistence type="predicted"/>
<protein>
    <recommendedName>
        <fullName evidence="4">DUF378 domain-containing protein</fullName>
    </recommendedName>
</protein>
<dbReference type="RefSeq" id="WP_147253619.1">
    <property type="nucleotide sequence ID" value="NZ_VIWU01000001.1"/>
</dbReference>
<dbReference type="OrthoDB" id="9812136at2"/>
<gene>
    <name evidence="2" type="ORF">FHX44_1190</name>
</gene>
<reference evidence="2 3" key="1">
    <citation type="submission" date="2019-06" db="EMBL/GenBank/DDBJ databases">
        <title>Sequencing the genomes of 1000 actinobacteria strains.</title>
        <authorList>
            <person name="Klenk H.-P."/>
        </authorList>
    </citation>
    <scope>NUCLEOTIDE SEQUENCE [LARGE SCALE GENOMIC DNA]</scope>
    <source>
        <strain evidence="2 3">DSM 45671</strain>
    </source>
</reference>